<dbReference type="EMBL" id="LJPM01000055">
    <property type="protein sequence ID" value="KPW26231.1"/>
    <property type="molecule type" value="Genomic_DNA"/>
</dbReference>
<dbReference type="Proteomes" id="UP000050297">
    <property type="component" value="Unassembled WGS sequence"/>
</dbReference>
<comment type="caution">
    <text evidence="1">The sequence shown here is derived from an EMBL/GenBank/DDBJ whole genome shotgun (WGS) entry which is preliminary data.</text>
</comment>
<name>A0A0L8IUC7_PSESX</name>
<protein>
    <submittedName>
        <fullName evidence="1">Uncharacterized protein</fullName>
    </submittedName>
</protein>
<dbReference type="AlphaFoldDB" id="A0A0L8IUC7"/>
<sequence length="58" mass="6298">MCAADPGQRMIEAVESARKAVARLADVEVDSQYLAFRALGKRSSRTLLIAACRARNSC</sequence>
<reference evidence="1 2" key="1">
    <citation type="submission" date="2015-09" db="EMBL/GenBank/DDBJ databases">
        <title>Genome announcement of multiple Pseudomonas syringae strains.</title>
        <authorList>
            <person name="Thakur S."/>
            <person name="Wang P.W."/>
            <person name="Gong Y."/>
            <person name="Weir B.S."/>
            <person name="Guttman D.S."/>
        </authorList>
    </citation>
    <scope>NUCLEOTIDE SEQUENCE [LARGE SCALE GENOMIC DNA]</scope>
    <source>
        <strain evidence="1 2">ICMP2802</strain>
    </source>
</reference>
<organism evidence="1 2">
    <name type="scientific">Pseudomonas syringae pv. aceris</name>
    <dbReference type="NCBI Taxonomy" id="199198"/>
    <lineage>
        <taxon>Bacteria</taxon>
        <taxon>Pseudomonadati</taxon>
        <taxon>Pseudomonadota</taxon>
        <taxon>Gammaproteobacteria</taxon>
        <taxon>Pseudomonadales</taxon>
        <taxon>Pseudomonadaceae</taxon>
        <taxon>Pseudomonas</taxon>
        <taxon>Pseudomonas syringae</taxon>
    </lineage>
</organism>
<gene>
    <name evidence="1" type="ORF">ALO91_102275</name>
</gene>
<evidence type="ECO:0000313" key="1">
    <source>
        <dbReference type="EMBL" id="KPW26231.1"/>
    </source>
</evidence>
<accession>A0A0L8IUC7</accession>
<evidence type="ECO:0000313" key="2">
    <source>
        <dbReference type="Proteomes" id="UP000050297"/>
    </source>
</evidence>
<proteinExistence type="predicted"/>